<feature type="compositionally biased region" description="Polar residues" evidence="1">
    <location>
        <begin position="698"/>
        <end position="710"/>
    </location>
</feature>
<feature type="region of interest" description="Disordered" evidence="1">
    <location>
        <begin position="175"/>
        <end position="201"/>
    </location>
</feature>
<dbReference type="SUPFAM" id="SSF158548">
    <property type="entry name" value="FLJ32549 domain-like"/>
    <property type="match status" value="1"/>
</dbReference>
<feature type="compositionally biased region" description="Polar residues" evidence="1">
    <location>
        <begin position="175"/>
        <end position="193"/>
    </location>
</feature>
<dbReference type="EMBL" id="QXFT01001835">
    <property type="protein sequence ID" value="KAE9309343.1"/>
    <property type="molecule type" value="Genomic_DNA"/>
</dbReference>
<dbReference type="EMBL" id="QXFU01001852">
    <property type="protein sequence ID" value="KAE8994406.1"/>
    <property type="molecule type" value="Genomic_DNA"/>
</dbReference>
<evidence type="ECO:0000313" key="2">
    <source>
        <dbReference type="EMBL" id="KAE8994406.1"/>
    </source>
</evidence>
<evidence type="ECO:0000313" key="4">
    <source>
        <dbReference type="Proteomes" id="UP000434957"/>
    </source>
</evidence>
<dbReference type="Gene3D" id="3.30.450.240">
    <property type="match status" value="1"/>
</dbReference>
<proteinExistence type="predicted"/>
<dbReference type="OrthoDB" id="18134at2759"/>
<feature type="region of interest" description="Disordered" evidence="1">
    <location>
        <begin position="1"/>
        <end position="27"/>
    </location>
</feature>
<evidence type="ECO:0000313" key="3">
    <source>
        <dbReference type="EMBL" id="KAE9309343.1"/>
    </source>
</evidence>
<name>A0A6A4DM98_9STRA</name>
<dbReference type="Pfam" id="PF09404">
    <property type="entry name" value="C12orf66_like"/>
    <property type="match status" value="2"/>
</dbReference>
<dbReference type="PANTHER" id="PTHR31581:SF1">
    <property type="entry name" value="KICSTOR SUBUNIT 2"/>
    <property type="match status" value="1"/>
</dbReference>
<dbReference type="GO" id="GO:0061462">
    <property type="term" value="P:protein localization to lysosome"/>
    <property type="evidence" value="ECO:0007669"/>
    <property type="project" value="TreeGrafter"/>
</dbReference>
<accession>A0A6A4DM98</accession>
<dbReference type="InterPro" id="IPR038060">
    <property type="entry name" value="C12orf66-like_central_sf"/>
</dbReference>
<sequence>MRSARAADRLKAVRSEQPFRAQAQPPRRYLSAGASPVALTPSFSSLSPLYPLAASPHSVVSSASSATLDDAIGRLFTRYLPTFFDLLEKYQYQKALLILEDEEETQWKGWEAFKVMLKLSASCESTYHLMKYVEAELVQTDTIEQLYGKLVVLMNHLADELKPIVERQSIHFSVRTPSPSGTGNGNAGVSRSCTGDDEAGDSNDYISDPMLMMEIAMCGDMSYYVELLEQGAEFFSQLRVPMIQIYRGLALSTGSRDYHSILKRLETLLLRFNTFDHPLLEALKQSAIEELSTVHAAIQCELRVAEYDFTRSIVALHRLKVQLRSWSDHIDAVSDYPLFEGTGVDFGAGGEEEGLLLDESDDNYGVTSESMYSNTSYQSTPAYTRGPLLNSSLIGDSHAASSVIPGAAPSSLVDSLVSYRGGRFVNMGDTSYDIADEVSLLERHQSGVSLNSSPSPASETHSTFRRLFSHSSLLRSGLTSALPIRRGFIQKPGDPYISSGGVNSSVPTNTLEQAILGGGENGTGGSGGVGASSFGTSQGNTSGGGMLGGSTNPVAAEMMASSMKKQERDDGFALPIFQWSKRFYRSLVAKFTLYFHRWLEPFEKKTDYLSLELSRFIKTPLGISYLQLMDVLLSKASRGDGSKIRVMLILETQALENNGAHYYENGYRCPGSSNALYTRTDREKQDDKDEQGAKQKAIASTGSADTSGRSSRTHSPASSRGGGASPAHGRRRSLDQQSNHALFMRVDREENEEQNDFSELWGLRSWPAVFCYPEGSSLPLDHWPNIVSLIMDNRSSLDSVRPVFMHAERRQKTTYHISRVDEAMYLVLLAEGVKKSNEKVAQDFMQTVTENLQHSGAFAPRVLAATTSTTA</sequence>
<dbReference type="Gene3D" id="1.10.3450.30">
    <property type="match status" value="2"/>
</dbReference>
<dbReference type="InterPro" id="IPR018544">
    <property type="entry name" value="KICS_2"/>
</dbReference>
<comment type="caution">
    <text evidence="3">The sequence shown here is derived from an EMBL/GenBank/DDBJ whole genome shotgun (WGS) entry which is preliminary data.</text>
</comment>
<dbReference type="AlphaFoldDB" id="A0A6A4DM98"/>
<dbReference type="PANTHER" id="PTHR31581">
    <property type="entry name" value="KICSTOR COMPLEX PROTEIN C12ORF66"/>
    <property type="match status" value="1"/>
</dbReference>
<dbReference type="SUPFAM" id="SSF160651">
    <property type="entry name" value="FLJ32549 C-terminal domain-like"/>
    <property type="match status" value="1"/>
</dbReference>
<protein>
    <submittedName>
        <fullName evidence="3">Uncharacterized protein</fullName>
    </submittedName>
</protein>
<keyword evidence="4" id="KW-1185">Reference proteome</keyword>
<dbReference type="GO" id="GO:1904262">
    <property type="term" value="P:negative regulation of TORC1 signaling"/>
    <property type="evidence" value="ECO:0007669"/>
    <property type="project" value="TreeGrafter"/>
</dbReference>
<feature type="compositionally biased region" description="Basic and acidic residues" evidence="1">
    <location>
        <begin position="680"/>
        <end position="693"/>
    </location>
</feature>
<feature type="compositionally biased region" description="Basic and acidic residues" evidence="1">
    <location>
        <begin position="1"/>
        <end position="14"/>
    </location>
</feature>
<dbReference type="Proteomes" id="UP000435112">
    <property type="component" value="Unassembled WGS sequence"/>
</dbReference>
<feature type="region of interest" description="Disordered" evidence="1">
    <location>
        <begin position="680"/>
        <end position="738"/>
    </location>
</feature>
<evidence type="ECO:0000313" key="5">
    <source>
        <dbReference type="Proteomes" id="UP000435112"/>
    </source>
</evidence>
<gene>
    <name evidence="2" type="ORF">PR002_g19940</name>
    <name evidence="3" type="ORF">PR003_g20536</name>
</gene>
<dbReference type="GO" id="GO:0042149">
    <property type="term" value="P:cellular response to glucose starvation"/>
    <property type="evidence" value="ECO:0007669"/>
    <property type="project" value="TreeGrafter"/>
</dbReference>
<reference evidence="3 4" key="1">
    <citation type="submission" date="2018-08" db="EMBL/GenBank/DDBJ databases">
        <title>Genomic investigation of the strawberry pathogen Phytophthora fragariae indicates pathogenicity is determined by transcriptional variation in three key races.</title>
        <authorList>
            <person name="Adams T.M."/>
            <person name="Armitage A.D."/>
            <person name="Sobczyk M.K."/>
            <person name="Bates H.J."/>
            <person name="Dunwell J.M."/>
            <person name="Nellist C.F."/>
            <person name="Harrison R.J."/>
        </authorList>
    </citation>
    <scope>NUCLEOTIDE SEQUENCE [LARGE SCALE GENOMIC DNA]</scope>
    <source>
        <strain evidence="2 5">SCRP324</strain>
        <strain evidence="3 4">SCRP333</strain>
    </source>
</reference>
<dbReference type="Proteomes" id="UP000434957">
    <property type="component" value="Unassembled WGS sequence"/>
</dbReference>
<dbReference type="GO" id="GO:0034198">
    <property type="term" value="P:cellular response to amino acid starvation"/>
    <property type="evidence" value="ECO:0007669"/>
    <property type="project" value="TreeGrafter"/>
</dbReference>
<organism evidence="3 4">
    <name type="scientific">Phytophthora rubi</name>
    <dbReference type="NCBI Taxonomy" id="129364"/>
    <lineage>
        <taxon>Eukaryota</taxon>
        <taxon>Sar</taxon>
        <taxon>Stramenopiles</taxon>
        <taxon>Oomycota</taxon>
        <taxon>Peronosporomycetes</taxon>
        <taxon>Peronosporales</taxon>
        <taxon>Peronosporaceae</taxon>
        <taxon>Phytophthora</taxon>
    </lineage>
</organism>
<evidence type="ECO:0000256" key="1">
    <source>
        <dbReference type="SAM" id="MobiDB-lite"/>
    </source>
</evidence>